<evidence type="ECO:0000259" key="2">
    <source>
        <dbReference type="Pfam" id="PF00149"/>
    </source>
</evidence>
<comment type="caution">
    <text evidence="3">The sequence shown here is derived from an EMBL/GenBank/DDBJ whole genome shotgun (WGS) entry which is preliminary data.</text>
</comment>
<gene>
    <name evidence="3" type="ORF">GGX14DRAFT_655384</name>
</gene>
<keyword evidence="4" id="KW-1185">Reference proteome</keyword>
<dbReference type="CDD" id="cd07379">
    <property type="entry name" value="MPP_239FB"/>
    <property type="match status" value="1"/>
</dbReference>
<dbReference type="PANTHER" id="PTHR12905">
    <property type="entry name" value="METALLOPHOSPHOESTERASE"/>
    <property type="match status" value="1"/>
</dbReference>
<evidence type="ECO:0000313" key="3">
    <source>
        <dbReference type="EMBL" id="KAJ7201585.1"/>
    </source>
</evidence>
<feature type="domain" description="Calcineurin-like phosphoesterase" evidence="2">
    <location>
        <begin position="58"/>
        <end position="244"/>
    </location>
</feature>
<dbReference type="InterPro" id="IPR004843">
    <property type="entry name" value="Calcineurin-like_PHP"/>
</dbReference>
<feature type="region of interest" description="Disordered" evidence="1">
    <location>
        <begin position="260"/>
        <end position="356"/>
    </location>
</feature>
<dbReference type="InterPro" id="IPR051693">
    <property type="entry name" value="UPF0046_metallophosphoest"/>
</dbReference>
<evidence type="ECO:0000256" key="1">
    <source>
        <dbReference type="SAM" id="MobiDB-lite"/>
    </source>
</evidence>
<protein>
    <submittedName>
        <fullName evidence="3">Metallo-dependent phosphatase-like protein</fullName>
    </submittedName>
</protein>
<dbReference type="EMBL" id="JARJCW010000058">
    <property type="protein sequence ID" value="KAJ7201585.1"/>
    <property type="molecule type" value="Genomic_DNA"/>
</dbReference>
<dbReference type="AlphaFoldDB" id="A0AAD6Y833"/>
<dbReference type="GO" id="GO:0016787">
    <property type="term" value="F:hydrolase activity"/>
    <property type="evidence" value="ECO:0007669"/>
    <property type="project" value="InterPro"/>
</dbReference>
<feature type="compositionally biased region" description="Acidic residues" evidence="1">
    <location>
        <begin position="287"/>
        <end position="320"/>
    </location>
</feature>
<dbReference type="Gene3D" id="3.60.21.10">
    <property type="match status" value="1"/>
</dbReference>
<name>A0AAD6Y833_9AGAR</name>
<organism evidence="3 4">
    <name type="scientific">Mycena pura</name>
    <dbReference type="NCBI Taxonomy" id="153505"/>
    <lineage>
        <taxon>Eukaryota</taxon>
        <taxon>Fungi</taxon>
        <taxon>Dikarya</taxon>
        <taxon>Basidiomycota</taxon>
        <taxon>Agaricomycotina</taxon>
        <taxon>Agaricomycetes</taxon>
        <taxon>Agaricomycetidae</taxon>
        <taxon>Agaricales</taxon>
        <taxon>Marasmiineae</taxon>
        <taxon>Mycenaceae</taxon>
        <taxon>Mycena</taxon>
    </lineage>
</organism>
<dbReference type="Pfam" id="PF00149">
    <property type="entry name" value="Metallophos"/>
    <property type="match status" value="1"/>
</dbReference>
<proteinExistence type="predicted"/>
<reference evidence="3" key="1">
    <citation type="submission" date="2023-03" db="EMBL/GenBank/DDBJ databases">
        <title>Massive genome expansion in bonnet fungi (Mycena s.s.) driven by repeated elements and novel gene families across ecological guilds.</title>
        <authorList>
            <consortium name="Lawrence Berkeley National Laboratory"/>
            <person name="Harder C.B."/>
            <person name="Miyauchi S."/>
            <person name="Viragh M."/>
            <person name="Kuo A."/>
            <person name="Thoen E."/>
            <person name="Andreopoulos B."/>
            <person name="Lu D."/>
            <person name="Skrede I."/>
            <person name="Drula E."/>
            <person name="Henrissat B."/>
            <person name="Morin E."/>
            <person name="Kohler A."/>
            <person name="Barry K."/>
            <person name="LaButti K."/>
            <person name="Morin E."/>
            <person name="Salamov A."/>
            <person name="Lipzen A."/>
            <person name="Mereny Z."/>
            <person name="Hegedus B."/>
            <person name="Baldrian P."/>
            <person name="Stursova M."/>
            <person name="Weitz H."/>
            <person name="Taylor A."/>
            <person name="Grigoriev I.V."/>
            <person name="Nagy L.G."/>
            <person name="Martin F."/>
            <person name="Kauserud H."/>
        </authorList>
    </citation>
    <scope>NUCLEOTIDE SEQUENCE</scope>
    <source>
        <strain evidence="3">9144</strain>
    </source>
</reference>
<accession>A0AAD6Y833</accession>
<dbReference type="PANTHER" id="PTHR12905:SF0">
    <property type="entry name" value="CALCINEURIN-LIKE PHOSPHOESTERASE DOMAIN-CONTAINING PROTEIN"/>
    <property type="match status" value="1"/>
</dbReference>
<dbReference type="InterPro" id="IPR029052">
    <property type="entry name" value="Metallo-depent_PP-like"/>
</dbReference>
<dbReference type="SUPFAM" id="SSF56300">
    <property type="entry name" value="Metallo-dependent phosphatases"/>
    <property type="match status" value="1"/>
</dbReference>
<sequence>MPALALPHRTCISSPTSVVQLEYPPASGPLPKPDAANDAAQWTRFVLLSDTHTRTCAVPDGDVLVHTGDLTQMGRLRELRTTMEWLYSLPHRVKIVIAGNHDCAVHREYYEAAWKDSLFYRPTDEPESAEKIQELLKGPAAVAANITYLESEEYRFRVRDGGREWSVYGSPWSPNFGDWAFGYEREDGAALVSKFPQTDILLTHGPPRNILDLTNRGVLAGCAALSARVEELRPRLHVFGHIHEARGAYLHRWRRDRKPSAQNAIQLTGYKRTDADAPAKKAASPNDGDDDEEWFDVEESDVDSDLDDGLSFEFDGDAEETAPGREDQETLFVNAANWPSGPNARRTGMRPKMGENGFQPVVVDLLE</sequence>
<dbReference type="Proteomes" id="UP001219525">
    <property type="component" value="Unassembled WGS sequence"/>
</dbReference>
<evidence type="ECO:0000313" key="4">
    <source>
        <dbReference type="Proteomes" id="UP001219525"/>
    </source>
</evidence>